<name>A0A1Z1WF47_9ACTN</name>
<gene>
    <name evidence="1" type="ORF">SMD44_04515</name>
</gene>
<dbReference type="AlphaFoldDB" id="A0A1Z1WF47"/>
<dbReference type="KEGG" id="salf:SMD44_04515"/>
<accession>A0A1Z1WF47</accession>
<proteinExistence type="predicted"/>
<dbReference type="EMBL" id="CP021748">
    <property type="protein sequence ID" value="ARX85057.1"/>
    <property type="molecule type" value="Genomic_DNA"/>
</dbReference>
<reference evidence="1 2" key="1">
    <citation type="submission" date="2017-05" db="EMBL/GenBank/DDBJ databases">
        <title>Streptomyces alboflavus Genome sequencing and assembly.</title>
        <authorList>
            <person name="Wang Y."/>
            <person name="Du B."/>
            <person name="Ding Y."/>
            <person name="Liu H."/>
            <person name="Hou Q."/>
            <person name="Liu K."/>
            <person name="Wang C."/>
            <person name="Yao L."/>
        </authorList>
    </citation>
    <scope>NUCLEOTIDE SEQUENCE [LARGE SCALE GENOMIC DNA]</scope>
    <source>
        <strain evidence="1 2">MDJK44</strain>
    </source>
</reference>
<organism evidence="1 2">
    <name type="scientific">Streptomyces alboflavus</name>
    <dbReference type="NCBI Taxonomy" id="67267"/>
    <lineage>
        <taxon>Bacteria</taxon>
        <taxon>Bacillati</taxon>
        <taxon>Actinomycetota</taxon>
        <taxon>Actinomycetes</taxon>
        <taxon>Kitasatosporales</taxon>
        <taxon>Streptomycetaceae</taxon>
        <taxon>Streptomyces</taxon>
    </lineage>
</organism>
<protein>
    <submittedName>
        <fullName evidence="1">Uncharacterized protein</fullName>
    </submittedName>
</protein>
<sequence length="133" mass="14033">MAEWANHGVALLPLGARFDAVRVPASRIHAAVGSDEPSVVAGTLGEWLHGPVIRDTRTGQGTYYVLVALDAEWAGAEDRLGAGTYLAVPCVGEQVSPVTYWVVRPFRRGGLCDTAHLAALLAVAGTVEREAGR</sequence>
<dbReference type="OrthoDB" id="4232363at2"/>
<evidence type="ECO:0000313" key="1">
    <source>
        <dbReference type="EMBL" id="ARX85057.1"/>
    </source>
</evidence>
<evidence type="ECO:0000313" key="2">
    <source>
        <dbReference type="Proteomes" id="UP000195880"/>
    </source>
</evidence>
<dbReference type="Proteomes" id="UP000195880">
    <property type="component" value="Chromosome"/>
</dbReference>
<keyword evidence="2" id="KW-1185">Reference proteome</keyword>